<gene>
    <name evidence="1" type="ORF">pdam_00007977</name>
</gene>
<reference evidence="1 2" key="1">
    <citation type="journal article" date="2018" name="Sci. Rep.">
        <title>Comparative analysis of the Pocillopora damicornis genome highlights role of immune system in coral evolution.</title>
        <authorList>
            <person name="Cunning R."/>
            <person name="Bay R.A."/>
            <person name="Gillette P."/>
            <person name="Baker A.C."/>
            <person name="Traylor-Knowles N."/>
        </authorList>
    </citation>
    <scope>NUCLEOTIDE SEQUENCE [LARGE SCALE GENOMIC DNA]</scope>
    <source>
        <strain evidence="1">RSMAS</strain>
        <tissue evidence="1">Whole animal</tissue>
    </source>
</reference>
<organism evidence="1 2">
    <name type="scientific">Pocillopora damicornis</name>
    <name type="common">Cauliflower coral</name>
    <name type="synonym">Millepora damicornis</name>
    <dbReference type="NCBI Taxonomy" id="46731"/>
    <lineage>
        <taxon>Eukaryota</taxon>
        <taxon>Metazoa</taxon>
        <taxon>Cnidaria</taxon>
        <taxon>Anthozoa</taxon>
        <taxon>Hexacorallia</taxon>
        <taxon>Scleractinia</taxon>
        <taxon>Astrocoeniina</taxon>
        <taxon>Pocilloporidae</taxon>
        <taxon>Pocillopora</taxon>
    </lineage>
</organism>
<dbReference type="AlphaFoldDB" id="A0A3M6UFF3"/>
<keyword evidence="2" id="KW-1185">Reference proteome</keyword>
<comment type="caution">
    <text evidence="1">The sequence shown here is derived from an EMBL/GenBank/DDBJ whole genome shotgun (WGS) entry which is preliminary data.</text>
</comment>
<dbReference type="EMBL" id="RCHS01001671">
    <property type="protein sequence ID" value="RMX52224.1"/>
    <property type="molecule type" value="Genomic_DNA"/>
</dbReference>
<evidence type="ECO:0000313" key="1">
    <source>
        <dbReference type="EMBL" id="RMX52224.1"/>
    </source>
</evidence>
<protein>
    <submittedName>
        <fullName evidence="1">Uncharacterized protein</fullName>
    </submittedName>
</protein>
<sequence length="90" mass="10585">MAQIHPHDCTDANYALYQKQRNKCTSLRRKVIKAYFLNKSETENLNEFWNSYRPFLQSKKSSYFIHVADAAAEINEEDFGTDFSTYPSIH</sequence>
<dbReference type="Proteomes" id="UP000275408">
    <property type="component" value="Unassembled WGS sequence"/>
</dbReference>
<evidence type="ECO:0000313" key="2">
    <source>
        <dbReference type="Proteomes" id="UP000275408"/>
    </source>
</evidence>
<proteinExistence type="predicted"/>
<name>A0A3M6UFF3_POCDA</name>
<accession>A0A3M6UFF3</accession>